<evidence type="ECO:0000313" key="2">
    <source>
        <dbReference type="EMBL" id="MBB5213252.1"/>
    </source>
</evidence>
<dbReference type="Gene3D" id="1.20.1420.60">
    <property type="match status" value="1"/>
</dbReference>
<evidence type="ECO:0000313" key="5">
    <source>
        <dbReference type="Proteomes" id="UP000563601"/>
    </source>
</evidence>
<name>A0A6P1T6V5_9GAMM</name>
<dbReference type="Proteomes" id="UP000464675">
    <property type="component" value="Chromosome"/>
</dbReference>
<dbReference type="OrthoDB" id="2216871at2"/>
<evidence type="ECO:0000313" key="3">
    <source>
        <dbReference type="EMBL" id="QHQ38488.1"/>
    </source>
</evidence>
<reference evidence="2 5" key="2">
    <citation type="submission" date="2020-08" db="EMBL/GenBank/DDBJ databases">
        <title>Genomic Encyclopedia of Type Strains, Phase IV (KMG-IV): sequencing the most valuable type-strain genomes for metagenomic binning, comparative biology and taxonomic classification.</title>
        <authorList>
            <person name="Goeker M."/>
        </authorList>
    </citation>
    <scope>NUCLEOTIDE SEQUENCE [LARGE SCALE GENOMIC DNA]</scope>
    <source>
        <strain evidence="2 5">DSM 11525</strain>
    </source>
</reference>
<evidence type="ECO:0000259" key="1">
    <source>
        <dbReference type="Pfam" id="PF14300"/>
    </source>
</evidence>
<proteinExistence type="predicted"/>
<dbReference type="EMBL" id="JACHHR010000007">
    <property type="protein sequence ID" value="MBB5213252.1"/>
    <property type="molecule type" value="Genomic_DNA"/>
</dbReference>
<organism evidence="2 5">
    <name type="scientific">Microbulbifer hydrolyticus</name>
    <dbReference type="NCBI Taxonomy" id="48074"/>
    <lineage>
        <taxon>Bacteria</taxon>
        <taxon>Pseudomonadati</taxon>
        <taxon>Pseudomonadota</taxon>
        <taxon>Gammaproteobacteria</taxon>
        <taxon>Cellvibrionales</taxon>
        <taxon>Microbulbiferaceae</taxon>
        <taxon>Microbulbifer</taxon>
    </lineage>
</organism>
<keyword evidence="4" id="KW-1185">Reference proteome</keyword>
<dbReference type="AlphaFoldDB" id="A0A6P1T6V5"/>
<gene>
    <name evidence="3" type="ORF">GTQ55_05430</name>
    <name evidence="2" type="ORF">HNQ53_003500</name>
</gene>
<reference evidence="3 4" key="1">
    <citation type="submission" date="2020-01" db="EMBL/GenBank/DDBJ databases">
        <title>The possibility of degradation of plastic by Microbulbifer hydrolyticus IRE-31.</title>
        <authorList>
            <person name="Liu L."/>
        </authorList>
    </citation>
    <scope>NUCLEOTIDE SEQUENCE [LARGE SCALE GENOMIC DNA]</scope>
    <source>
        <strain evidence="3 4">IRE-31</strain>
    </source>
</reference>
<protein>
    <submittedName>
        <fullName evidence="3">DUF4375 domain-containing protein</fullName>
    </submittedName>
</protein>
<feature type="domain" description="DNA mimic protein DMP19 C-terminal" evidence="1">
    <location>
        <begin position="22"/>
        <end position="134"/>
    </location>
</feature>
<sequence>MAQNYPDSFDAVSDRVDSIGFDALSEKEQAIYTIWWLEAEVNNGGFHQYFWNSAGDNAAVALKSLKDIGATQTASLLQQAVNIAFNGKLPESREDRQIQLEIEEESKFEKLGELDFEFYEYSENFYELLDDYVAE</sequence>
<dbReference type="Proteomes" id="UP000563601">
    <property type="component" value="Unassembled WGS sequence"/>
</dbReference>
<dbReference type="InterPro" id="IPR025402">
    <property type="entry name" value="DMP19_C"/>
</dbReference>
<dbReference type="EMBL" id="CP047491">
    <property type="protein sequence ID" value="QHQ38488.1"/>
    <property type="molecule type" value="Genomic_DNA"/>
</dbReference>
<dbReference type="Pfam" id="PF14300">
    <property type="entry name" value="DMP19"/>
    <property type="match status" value="1"/>
</dbReference>
<accession>A0A6P1T6V5</accession>
<evidence type="ECO:0000313" key="4">
    <source>
        <dbReference type="Proteomes" id="UP000464675"/>
    </source>
</evidence>
<dbReference type="RefSeq" id="WP_161857822.1">
    <property type="nucleotide sequence ID" value="NZ_CP047491.1"/>
</dbReference>